<dbReference type="EMBL" id="BTGC01000008">
    <property type="protein sequence ID" value="GMM52862.1"/>
    <property type="molecule type" value="Genomic_DNA"/>
</dbReference>
<organism evidence="7 8">
    <name type="scientific">Starmerella bacillaris</name>
    <name type="common">Yeast</name>
    <name type="synonym">Candida zemplinina</name>
    <dbReference type="NCBI Taxonomy" id="1247836"/>
    <lineage>
        <taxon>Eukaryota</taxon>
        <taxon>Fungi</taxon>
        <taxon>Dikarya</taxon>
        <taxon>Ascomycota</taxon>
        <taxon>Saccharomycotina</taxon>
        <taxon>Dipodascomycetes</taxon>
        <taxon>Dipodascales</taxon>
        <taxon>Trichomonascaceae</taxon>
        <taxon>Starmerella</taxon>
    </lineage>
</organism>
<dbReference type="GO" id="GO:0045039">
    <property type="term" value="P:protein insertion into mitochondrial inner membrane"/>
    <property type="evidence" value="ECO:0007669"/>
    <property type="project" value="TreeGrafter"/>
</dbReference>
<comment type="similarity">
    <text evidence="2">Belongs to the MGR2 family.</text>
</comment>
<name>A0AAV5RNL2_STABA</name>
<evidence type="ECO:0000256" key="5">
    <source>
        <dbReference type="ARBA" id="ARBA00023136"/>
    </source>
</evidence>
<dbReference type="GO" id="GO:0030150">
    <property type="term" value="P:protein import into mitochondrial matrix"/>
    <property type="evidence" value="ECO:0007669"/>
    <property type="project" value="TreeGrafter"/>
</dbReference>
<dbReference type="PANTHER" id="PTHR28525:SF1">
    <property type="entry name" value="REACTIVE OXYGEN SPECIES MODULATOR 1"/>
    <property type="match status" value="1"/>
</dbReference>
<keyword evidence="4 6" id="KW-1133">Transmembrane helix</keyword>
<evidence type="ECO:0000256" key="2">
    <source>
        <dbReference type="ARBA" id="ARBA00007839"/>
    </source>
</evidence>
<dbReference type="Proteomes" id="UP001362899">
    <property type="component" value="Unassembled WGS sequence"/>
</dbReference>
<dbReference type="AlphaFoldDB" id="A0AAV5RNL2"/>
<dbReference type="Pfam" id="PF10247">
    <property type="entry name" value="Romo1"/>
    <property type="match status" value="1"/>
</dbReference>
<evidence type="ECO:0000256" key="3">
    <source>
        <dbReference type="ARBA" id="ARBA00022692"/>
    </source>
</evidence>
<keyword evidence="3 6" id="KW-0812">Transmembrane</keyword>
<proteinExistence type="inferred from homology"/>
<accession>A0AAV5RNL2</accession>
<reference evidence="7 8" key="1">
    <citation type="journal article" date="2023" name="Elife">
        <title>Identification of key yeast species and microbe-microbe interactions impacting larval growth of Drosophila in the wild.</title>
        <authorList>
            <person name="Mure A."/>
            <person name="Sugiura Y."/>
            <person name="Maeda R."/>
            <person name="Honda K."/>
            <person name="Sakurai N."/>
            <person name="Takahashi Y."/>
            <person name="Watada M."/>
            <person name="Katoh T."/>
            <person name="Gotoh A."/>
            <person name="Gotoh Y."/>
            <person name="Taniguchi I."/>
            <person name="Nakamura K."/>
            <person name="Hayashi T."/>
            <person name="Katayama T."/>
            <person name="Uemura T."/>
            <person name="Hattori Y."/>
        </authorList>
    </citation>
    <scope>NUCLEOTIDE SEQUENCE [LARGE SCALE GENOMIC DNA]</scope>
    <source>
        <strain evidence="7 8">SB-73</strain>
    </source>
</reference>
<protein>
    <submittedName>
        <fullName evidence="7">Mgr2 protein</fullName>
    </submittedName>
</protein>
<sequence>MPPVTTTQITSRELSIFDKIKMGAVMGSTVGAVMGLLLGGMAVRQYGPGSQGYMRTVGQYMLGSAATLGLFMSVGSVIRSESYPPLAHRRSQWEK</sequence>
<keyword evidence="5 6" id="KW-0472">Membrane</keyword>
<feature type="transmembrane region" description="Helical" evidence="6">
    <location>
        <begin position="20"/>
        <end position="39"/>
    </location>
</feature>
<evidence type="ECO:0000313" key="7">
    <source>
        <dbReference type="EMBL" id="GMM52862.1"/>
    </source>
</evidence>
<dbReference type="SMART" id="SM01378">
    <property type="entry name" value="Romo1"/>
    <property type="match status" value="1"/>
</dbReference>
<comment type="subcellular location">
    <subcellularLocation>
        <location evidence="1">Membrane</location>
    </subcellularLocation>
</comment>
<dbReference type="InterPro" id="IPR018450">
    <property type="entry name" value="Romo1/Mgr2"/>
</dbReference>
<comment type="caution">
    <text evidence="7">The sequence shown here is derived from an EMBL/GenBank/DDBJ whole genome shotgun (WGS) entry which is preliminary data.</text>
</comment>
<dbReference type="PANTHER" id="PTHR28525">
    <property type="entry name" value="REACTIVE OXYGEN SPECIES MODULATOR 1"/>
    <property type="match status" value="1"/>
</dbReference>
<evidence type="ECO:0000313" key="8">
    <source>
        <dbReference type="Proteomes" id="UP001362899"/>
    </source>
</evidence>
<dbReference type="GO" id="GO:0005744">
    <property type="term" value="C:TIM23 mitochondrial import inner membrane translocase complex"/>
    <property type="evidence" value="ECO:0007669"/>
    <property type="project" value="TreeGrafter"/>
</dbReference>
<evidence type="ECO:0000256" key="1">
    <source>
        <dbReference type="ARBA" id="ARBA00004370"/>
    </source>
</evidence>
<evidence type="ECO:0000256" key="4">
    <source>
        <dbReference type="ARBA" id="ARBA00022989"/>
    </source>
</evidence>
<feature type="transmembrane region" description="Helical" evidence="6">
    <location>
        <begin position="60"/>
        <end position="78"/>
    </location>
</feature>
<gene>
    <name evidence="7" type="ORF">DASB73_038250</name>
</gene>
<evidence type="ECO:0000256" key="6">
    <source>
        <dbReference type="SAM" id="Phobius"/>
    </source>
</evidence>
<keyword evidence="8" id="KW-1185">Reference proteome</keyword>